<protein>
    <submittedName>
        <fullName evidence="1">Toxin HigB</fullName>
    </submittedName>
</protein>
<name>A0A3B1BS09_9ZZZZ</name>
<dbReference type="Gene3D" id="3.30.2310.20">
    <property type="entry name" value="RelE-like"/>
    <property type="match status" value="1"/>
</dbReference>
<reference evidence="1" key="1">
    <citation type="submission" date="2018-06" db="EMBL/GenBank/DDBJ databases">
        <authorList>
            <person name="Zhirakovskaya E."/>
        </authorList>
    </citation>
    <scope>NUCLEOTIDE SEQUENCE</scope>
</reference>
<dbReference type="InterPro" id="IPR007711">
    <property type="entry name" value="HigB-1"/>
</dbReference>
<accession>A0A3B1BS09</accession>
<proteinExistence type="predicted"/>
<dbReference type="PANTHER" id="PTHR40266">
    <property type="entry name" value="TOXIN HIGB-1"/>
    <property type="match status" value="1"/>
</dbReference>
<evidence type="ECO:0000313" key="1">
    <source>
        <dbReference type="EMBL" id="VAX20709.1"/>
    </source>
</evidence>
<dbReference type="Pfam" id="PF05015">
    <property type="entry name" value="HigB-like_toxin"/>
    <property type="match status" value="1"/>
</dbReference>
<dbReference type="SUPFAM" id="SSF143011">
    <property type="entry name" value="RelE-like"/>
    <property type="match status" value="1"/>
</dbReference>
<dbReference type="PANTHER" id="PTHR40266:SF2">
    <property type="entry name" value="TOXIN HIGB-1"/>
    <property type="match status" value="1"/>
</dbReference>
<dbReference type="AlphaFoldDB" id="A0A3B1BS09"/>
<organism evidence="1">
    <name type="scientific">hydrothermal vent metagenome</name>
    <dbReference type="NCBI Taxonomy" id="652676"/>
    <lineage>
        <taxon>unclassified sequences</taxon>
        <taxon>metagenomes</taxon>
        <taxon>ecological metagenomes</taxon>
    </lineage>
</organism>
<dbReference type="InterPro" id="IPR035093">
    <property type="entry name" value="RelE/ParE_toxin_dom_sf"/>
</dbReference>
<sequence>MLTGIMDVVIIIPMIKSFSSKATKRLFEEDEVSGFIKPIEGQVKRKLTMLHFAESLDDLRIAPGNRLEALKGGRKGQWSIRINKQYRICFMFEKGDAYEVEITDYH</sequence>
<gene>
    <name evidence="1" type="ORF">MNBD_NITROSPINAE03-1225</name>
</gene>
<dbReference type="EMBL" id="UOGB01000186">
    <property type="protein sequence ID" value="VAX20709.1"/>
    <property type="molecule type" value="Genomic_DNA"/>
</dbReference>